<evidence type="ECO:0000313" key="7">
    <source>
        <dbReference type="EMBL" id="KDQ21783.1"/>
    </source>
</evidence>
<dbReference type="EMBL" id="KL198016">
    <property type="protein sequence ID" value="KDQ21783.1"/>
    <property type="molecule type" value="Genomic_DNA"/>
</dbReference>
<reference evidence="8" key="1">
    <citation type="journal article" date="2014" name="Proc. Natl. Acad. Sci. U.S.A.">
        <title>Extensive sampling of basidiomycete genomes demonstrates inadequacy of the white-rot/brown-rot paradigm for wood decay fungi.</title>
        <authorList>
            <person name="Riley R."/>
            <person name="Salamov A.A."/>
            <person name="Brown D.W."/>
            <person name="Nagy L.G."/>
            <person name="Floudas D."/>
            <person name="Held B.W."/>
            <person name="Levasseur A."/>
            <person name="Lombard V."/>
            <person name="Morin E."/>
            <person name="Otillar R."/>
            <person name="Lindquist E.A."/>
            <person name="Sun H."/>
            <person name="LaButti K.M."/>
            <person name="Schmutz J."/>
            <person name="Jabbour D."/>
            <person name="Luo H."/>
            <person name="Baker S.E."/>
            <person name="Pisabarro A.G."/>
            <person name="Walton J.D."/>
            <person name="Blanchette R.A."/>
            <person name="Henrissat B."/>
            <person name="Martin F."/>
            <person name="Cullen D."/>
            <person name="Hibbett D.S."/>
            <person name="Grigoriev I.V."/>
        </authorList>
    </citation>
    <scope>NUCLEOTIDE SEQUENCE [LARGE SCALE GENOMIC DNA]</scope>
    <source>
        <strain evidence="8">FD-172 SS1</strain>
    </source>
</reference>
<keyword evidence="2" id="KW-0240">DNA-directed RNA polymerase</keyword>
<evidence type="ECO:0000259" key="6">
    <source>
        <dbReference type="Pfam" id="PF17875"/>
    </source>
</evidence>
<evidence type="ECO:0000256" key="3">
    <source>
        <dbReference type="ARBA" id="ARBA00023163"/>
    </source>
</evidence>
<proteinExistence type="predicted"/>
<feature type="compositionally biased region" description="Basic and acidic residues" evidence="5">
    <location>
        <begin position="375"/>
        <end position="384"/>
    </location>
</feature>
<dbReference type="InterPro" id="IPR041178">
    <property type="entry name" value="RPA43_OB"/>
</dbReference>
<protein>
    <recommendedName>
        <fullName evidence="6">RPA43 OB domain-containing protein</fullName>
    </recommendedName>
</protein>
<dbReference type="GO" id="GO:0005736">
    <property type="term" value="C:RNA polymerase I complex"/>
    <property type="evidence" value="ECO:0007669"/>
    <property type="project" value="TreeGrafter"/>
</dbReference>
<dbReference type="Gene3D" id="2.40.50.1060">
    <property type="match status" value="1"/>
</dbReference>
<feature type="compositionally biased region" description="Basic and acidic residues" evidence="5">
    <location>
        <begin position="74"/>
        <end position="83"/>
    </location>
</feature>
<feature type="domain" description="RPA43 OB" evidence="6">
    <location>
        <begin position="163"/>
        <end position="301"/>
    </location>
</feature>
<dbReference type="HOGENOM" id="CLU_052539_0_0_1"/>
<sequence>MAISSSSTPRASTSIASNHLTGKKRKHVAESLPVEEPSLKKSKKDKKKKDKHRQSHDGEVSEKKKKSKSKRRHGDRDVKEHDASQFIVKHATLSVSIPPVFASDPRDGVEQMLDSMVMRYIPALQGVVLAHDNLRFLQTTGKIQADCPYALCQVGFDAMVWSPVVGMRLSAKVNLCSPDHISLLIHRTFNVSIPRHHIPADDWVFEYGPAENEPEPGEAAVPFQTPEKENMDIDGDGSGSGEINTIAGIDTRAEKIQEHETGKWVHCITGEKVGGKDGIVEITVVGLTIANQMLSLIGSLQPDPFSPEHTAFKPTVLVPETPAQPAPEPENEDSDSDFDDVFAKMALQQAQAAKKEVEVKEKKRKRKDKEKKKQKGEGKGDDTA</sequence>
<comment type="subcellular location">
    <subcellularLocation>
        <location evidence="1">Nucleus</location>
    </subcellularLocation>
</comment>
<dbReference type="Gene3D" id="3.30.1490.120">
    <property type="entry name" value="RNA polymerase Rpb7-like, N-terminal domain"/>
    <property type="match status" value="1"/>
</dbReference>
<keyword evidence="3" id="KW-0804">Transcription</keyword>
<dbReference type="CDD" id="cd04328">
    <property type="entry name" value="RNAP_I_Rpa43_N"/>
    <property type="match status" value="1"/>
</dbReference>
<feature type="compositionally biased region" description="Basic residues" evidence="5">
    <location>
        <begin position="362"/>
        <end position="374"/>
    </location>
</feature>
<dbReference type="InParanoid" id="A0A067N1B1"/>
<evidence type="ECO:0000256" key="4">
    <source>
        <dbReference type="ARBA" id="ARBA00023242"/>
    </source>
</evidence>
<dbReference type="InterPro" id="IPR036898">
    <property type="entry name" value="RNA_pol_Rpb7-like_N_sf"/>
</dbReference>
<accession>A0A067N1B1</accession>
<dbReference type="AlphaFoldDB" id="A0A067N1B1"/>
<keyword evidence="8" id="KW-1185">Reference proteome</keyword>
<feature type="compositionally biased region" description="Basic residues" evidence="5">
    <location>
        <begin position="63"/>
        <end position="73"/>
    </location>
</feature>
<feature type="compositionally biased region" description="Acidic residues" evidence="5">
    <location>
        <begin position="329"/>
        <end position="340"/>
    </location>
</feature>
<evidence type="ECO:0000256" key="2">
    <source>
        <dbReference type="ARBA" id="ARBA00022478"/>
    </source>
</evidence>
<feature type="compositionally biased region" description="Low complexity" evidence="5">
    <location>
        <begin position="1"/>
        <end position="17"/>
    </location>
</feature>
<evidence type="ECO:0000256" key="1">
    <source>
        <dbReference type="ARBA" id="ARBA00004123"/>
    </source>
</evidence>
<organism evidence="7 8">
    <name type="scientific">Botryobasidium botryosum (strain FD-172 SS1)</name>
    <dbReference type="NCBI Taxonomy" id="930990"/>
    <lineage>
        <taxon>Eukaryota</taxon>
        <taxon>Fungi</taxon>
        <taxon>Dikarya</taxon>
        <taxon>Basidiomycota</taxon>
        <taxon>Agaricomycotina</taxon>
        <taxon>Agaricomycetes</taxon>
        <taxon>Cantharellales</taxon>
        <taxon>Botryobasidiaceae</taxon>
        <taxon>Botryobasidium</taxon>
    </lineage>
</organism>
<dbReference type="GO" id="GO:0006362">
    <property type="term" value="P:transcription elongation by RNA polymerase I"/>
    <property type="evidence" value="ECO:0007669"/>
    <property type="project" value="TreeGrafter"/>
</dbReference>
<dbReference type="PANTHER" id="PTHR12709">
    <property type="entry name" value="DNA-DIRECTED RNA POLYMERASE II, III"/>
    <property type="match status" value="1"/>
</dbReference>
<dbReference type="Pfam" id="PF17875">
    <property type="entry name" value="RPA43_OB"/>
    <property type="match status" value="1"/>
</dbReference>
<dbReference type="STRING" id="930990.A0A067N1B1"/>
<dbReference type="GO" id="GO:0006352">
    <property type="term" value="P:DNA-templated transcription initiation"/>
    <property type="evidence" value="ECO:0007669"/>
    <property type="project" value="InterPro"/>
</dbReference>
<dbReference type="Proteomes" id="UP000027195">
    <property type="component" value="Unassembled WGS sequence"/>
</dbReference>
<keyword evidence="4" id="KW-0539">Nucleus</keyword>
<feature type="region of interest" description="Disordered" evidence="5">
    <location>
        <begin position="1"/>
        <end position="83"/>
    </location>
</feature>
<gene>
    <name evidence="7" type="ORF">BOTBODRAFT_123659</name>
</gene>
<dbReference type="PANTHER" id="PTHR12709:SF5">
    <property type="entry name" value="DNA-DIRECTED RNA POLYMERASE I SUBUNIT RPA43"/>
    <property type="match status" value="1"/>
</dbReference>
<evidence type="ECO:0000256" key="5">
    <source>
        <dbReference type="SAM" id="MobiDB-lite"/>
    </source>
</evidence>
<dbReference type="InterPro" id="IPR041901">
    <property type="entry name" value="RNAP_I_Rpa43_N"/>
</dbReference>
<dbReference type="InterPro" id="IPR045113">
    <property type="entry name" value="Rpb7-like"/>
</dbReference>
<evidence type="ECO:0000313" key="8">
    <source>
        <dbReference type="Proteomes" id="UP000027195"/>
    </source>
</evidence>
<feature type="region of interest" description="Disordered" evidence="5">
    <location>
        <begin position="319"/>
        <end position="384"/>
    </location>
</feature>
<feature type="compositionally biased region" description="Basic residues" evidence="5">
    <location>
        <begin position="40"/>
        <end position="54"/>
    </location>
</feature>
<name>A0A067N1B1_BOTB1</name>
<dbReference type="OrthoDB" id="10250504at2759"/>